<evidence type="ECO:0000313" key="1">
    <source>
        <dbReference type="EMBL" id="CAJ0777358.1"/>
    </source>
</evidence>
<evidence type="ECO:0000313" key="2">
    <source>
        <dbReference type="EMBL" id="CAJ0778497.1"/>
    </source>
</evidence>
<reference evidence="2 4" key="1">
    <citation type="submission" date="2023-07" db="EMBL/GenBank/DDBJ databases">
        <authorList>
            <person name="Peeters C."/>
        </authorList>
    </citation>
    <scope>NUCLEOTIDE SEQUENCE</scope>
    <source>
        <strain evidence="1 4">LMG 18095</strain>
        <strain evidence="2">R-77560</strain>
    </source>
</reference>
<keyword evidence="4" id="KW-1185">Reference proteome</keyword>
<dbReference type="AlphaFoldDB" id="A0AAD2BJT9"/>
<evidence type="ECO:0000313" key="3">
    <source>
        <dbReference type="Proteomes" id="UP001189756"/>
    </source>
</evidence>
<dbReference type="EMBL" id="CATZAR010000001">
    <property type="protein sequence ID" value="CAJ0777358.1"/>
    <property type="molecule type" value="Genomic_DNA"/>
</dbReference>
<protein>
    <submittedName>
        <fullName evidence="2">Uncharacterized protein</fullName>
    </submittedName>
</protein>
<proteinExistence type="predicted"/>
<gene>
    <name evidence="1" type="ORF">LMG18095_00289</name>
    <name evidence="2" type="ORF">R77560_00414</name>
</gene>
<dbReference type="Proteomes" id="UP001189756">
    <property type="component" value="Unassembled WGS sequence"/>
</dbReference>
<organism evidence="2 3">
    <name type="scientific">Ralstonia thomasii</name>
    <dbReference type="NCBI Taxonomy" id="3058596"/>
    <lineage>
        <taxon>Bacteria</taxon>
        <taxon>Pseudomonadati</taxon>
        <taxon>Pseudomonadota</taxon>
        <taxon>Betaproteobacteria</taxon>
        <taxon>Burkholderiales</taxon>
        <taxon>Burkholderiaceae</taxon>
        <taxon>Ralstonia</taxon>
    </lineage>
</organism>
<evidence type="ECO:0000313" key="4">
    <source>
        <dbReference type="Proteomes" id="UP001189773"/>
    </source>
</evidence>
<comment type="caution">
    <text evidence="2">The sequence shown here is derived from an EMBL/GenBank/DDBJ whole genome shotgun (WGS) entry which is preliminary data.</text>
</comment>
<dbReference type="Proteomes" id="UP001189773">
    <property type="component" value="Unassembled WGS sequence"/>
</dbReference>
<dbReference type="EMBL" id="CATZAZ010000001">
    <property type="protein sequence ID" value="CAJ0778497.1"/>
    <property type="molecule type" value="Genomic_DNA"/>
</dbReference>
<sequence>MFVGLNPVLDWNLSGPDRSGVPEAVPAFKVARTVAPGVRTGLEYYAGLGRINHLAPLREQQHTVFLVFDVDRKPFVFNLGIGRGLTRATDRWTIKWIFEIPFH</sequence>
<name>A0AAD2BJT9_9RALS</name>
<accession>A0AAD2BJT9</accession>